<dbReference type="PANTHER" id="PTHR10314">
    <property type="entry name" value="CYSTATHIONINE BETA-SYNTHASE"/>
    <property type="match status" value="1"/>
</dbReference>
<dbReference type="Gene3D" id="3.40.50.1100">
    <property type="match status" value="2"/>
</dbReference>
<evidence type="ECO:0000259" key="2">
    <source>
        <dbReference type="PROSITE" id="PS50206"/>
    </source>
</evidence>
<dbReference type="PROSITE" id="PS50206">
    <property type="entry name" value="RHODANESE_3"/>
    <property type="match status" value="1"/>
</dbReference>
<dbReference type="FunFam" id="3.40.50.1100:FF:000058">
    <property type="entry name" value="Cysteine synthase B, putative"/>
    <property type="match status" value="1"/>
</dbReference>
<comment type="caution">
    <text evidence="3">The sequence shown here is derived from an EMBL/GenBank/DDBJ whole genome shotgun (WGS) entry which is preliminary data.</text>
</comment>
<evidence type="ECO:0000313" key="3">
    <source>
        <dbReference type="EMBL" id="KAL1588063.1"/>
    </source>
</evidence>
<dbReference type="GeneID" id="96004612"/>
<dbReference type="Proteomes" id="UP000803884">
    <property type="component" value="Unassembled WGS sequence"/>
</dbReference>
<sequence>MNVFSGPDSLKDYYDPDKNPPLPLVEIPQHLNPFHGQGVRIYAKMMTMLPAHNVKELPALSMLSAPGAVDPKTKTVIEYSSGSTVISMGIVARILHGIDDTKAYISNKTSESKLKMLQFFGLDLYLFGGPSQPEPTDDRGGIQRARRDAQTCEKTTNPNQYENDLNWNAHRRWTGPQILKQLPNIDVLCAGMGTAGTLTGTATYMKEAKPSVNCIGVCTAPGDRVPGPRSHALLAPVEFPWKKCVDSIVECGSEESFTMSLHLTRNGLVCGPSSGFNLVGLLRYLEQRQSDGTFEGLRNSTTGLIECAFLCCDLPYQYISEYFQKVPASEFHPIKNQNLTGVDVHRYDEAWELRADNLHLHSLLDDLDTVLLDLRDARSSEEWNPKPQNKLPIPLFTLSPDQESPFYNSRLLELQWRELDQVFAGTLDPRLSDKTVVALCHDGDTARIASSILRAKGVTCFSVKGGAQALRSCREEKKVDSPMRETEEEELGRR</sequence>
<proteinExistence type="predicted"/>
<dbReference type="SUPFAM" id="SSF52821">
    <property type="entry name" value="Rhodanese/Cell cycle control phosphatase"/>
    <property type="match status" value="1"/>
</dbReference>
<evidence type="ECO:0000256" key="1">
    <source>
        <dbReference type="SAM" id="MobiDB-lite"/>
    </source>
</evidence>
<accession>A0AB34KXL2</accession>
<gene>
    <name evidence="3" type="ORF">WHR41_03168</name>
</gene>
<evidence type="ECO:0000313" key="4">
    <source>
        <dbReference type="Proteomes" id="UP000803884"/>
    </source>
</evidence>
<feature type="domain" description="Rhodanese" evidence="2">
    <location>
        <begin position="433"/>
        <end position="479"/>
    </location>
</feature>
<feature type="compositionally biased region" description="Basic and acidic residues" evidence="1">
    <location>
        <begin position="136"/>
        <end position="151"/>
    </location>
</feature>
<reference evidence="3 4" key="1">
    <citation type="journal article" date="2020" name="Microbiol. Resour. Announc.">
        <title>Draft Genome Sequence of a Cladosporium Species Isolated from the Mesophotic Ascidian Didemnum maculosum.</title>
        <authorList>
            <person name="Gioti A."/>
            <person name="Siaperas R."/>
            <person name="Nikolaivits E."/>
            <person name="Le Goff G."/>
            <person name="Ouazzani J."/>
            <person name="Kotoulas G."/>
            <person name="Topakas E."/>
        </authorList>
    </citation>
    <scope>NUCLEOTIDE SEQUENCE [LARGE SCALE GENOMIC DNA]</scope>
    <source>
        <strain evidence="3 4">TM138-S3</strain>
    </source>
</reference>
<dbReference type="InterPro" id="IPR050214">
    <property type="entry name" value="Cys_Synth/Cystath_Beta-Synth"/>
</dbReference>
<feature type="region of interest" description="Disordered" evidence="1">
    <location>
        <begin position="132"/>
        <end position="160"/>
    </location>
</feature>
<keyword evidence="4" id="KW-1185">Reference proteome</keyword>
<dbReference type="InterPro" id="IPR036873">
    <property type="entry name" value="Rhodanese-like_dom_sf"/>
</dbReference>
<dbReference type="SUPFAM" id="SSF53686">
    <property type="entry name" value="Tryptophan synthase beta subunit-like PLP-dependent enzymes"/>
    <property type="match status" value="1"/>
</dbReference>
<name>A0AB34KXL2_9PEZI</name>
<dbReference type="AlphaFoldDB" id="A0AB34KXL2"/>
<dbReference type="RefSeq" id="XP_069231168.1">
    <property type="nucleotide sequence ID" value="XM_069371774.1"/>
</dbReference>
<dbReference type="InterPro" id="IPR001763">
    <property type="entry name" value="Rhodanese-like_dom"/>
</dbReference>
<dbReference type="Pfam" id="PF00291">
    <property type="entry name" value="PALP"/>
    <property type="match status" value="1"/>
</dbReference>
<protein>
    <recommendedName>
        <fullName evidence="2">Rhodanese domain-containing protein</fullName>
    </recommendedName>
</protein>
<feature type="region of interest" description="Disordered" evidence="1">
    <location>
        <begin position="472"/>
        <end position="494"/>
    </location>
</feature>
<organism evidence="3 4">
    <name type="scientific">Cladosporium halotolerans</name>
    <dbReference type="NCBI Taxonomy" id="1052096"/>
    <lineage>
        <taxon>Eukaryota</taxon>
        <taxon>Fungi</taxon>
        <taxon>Dikarya</taxon>
        <taxon>Ascomycota</taxon>
        <taxon>Pezizomycotina</taxon>
        <taxon>Dothideomycetes</taxon>
        <taxon>Dothideomycetidae</taxon>
        <taxon>Cladosporiales</taxon>
        <taxon>Cladosporiaceae</taxon>
        <taxon>Cladosporium</taxon>
    </lineage>
</organism>
<dbReference type="InterPro" id="IPR001926">
    <property type="entry name" value="TrpB-like_PALP"/>
</dbReference>
<dbReference type="Gene3D" id="3.40.250.10">
    <property type="entry name" value="Rhodanese-like domain"/>
    <property type="match status" value="1"/>
</dbReference>
<dbReference type="InterPro" id="IPR036052">
    <property type="entry name" value="TrpB-like_PALP_sf"/>
</dbReference>
<dbReference type="EMBL" id="JAAQHG020000008">
    <property type="protein sequence ID" value="KAL1588063.1"/>
    <property type="molecule type" value="Genomic_DNA"/>
</dbReference>